<sequence>MAGIDLTRLYNSNSYSDLLIEASGRIFLCHKCIIFTQCEEWKNLPLVDGRLVLNGANTIEAILKYMYSGTYEPFNIACGAIKPQSLDTNKEGPTHELDYSDHSMLLSACILARAKAYNMSKLHKQAKTALLSIAPNLTNHADFIFTVSYVLQTHQDEEGMQIAVNMIKPQYKKDLGLRRRLSHILSSYPRLACVLLEQVIDESRVIKSEQNIRYMATAESGETSGEPSGASSLQPAASTAGSPQWTPLRLMRATSTKRKADDDDLVTMKHLKQSVEQ</sequence>
<feature type="region of interest" description="Disordered" evidence="1">
    <location>
        <begin position="218"/>
        <end position="249"/>
    </location>
</feature>
<dbReference type="InterPro" id="IPR011333">
    <property type="entry name" value="SKP1/BTB/POZ_sf"/>
</dbReference>
<dbReference type="OrthoDB" id="6359816at2759"/>
<comment type="caution">
    <text evidence="2">The sequence shown here is derived from an EMBL/GenBank/DDBJ whole genome shotgun (WGS) entry which is preliminary data.</text>
</comment>
<dbReference type="GeneID" id="34553429"/>
<dbReference type="CDD" id="cd18186">
    <property type="entry name" value="BTB_POZ_ZBTB_KLHL-like"/>
    <property type="match status" value="1"/>
</dbReference>
<proteinExistence type="predicted"/>
<dbReference type="EMBL" id="MJBS01000002">
    <property type="protein sequence ID" value="OHF04409.1"/>
    <property type="molecule type" value="Genomic_DNA"/>
</dbReference>
<dbReference type="Gene3D" id="3.30.710.10">
    <property type="entry name" value="Potassium Channel Kv1.1, Chain A"/>
    <property type="match status" value="1"/>
</dbReference>
<feature type="compositionally biased region" description="Polar residues" evidence="1">
    <location>
        <begin position="220"/>
        <end position="245"/>
    </location>
</feature>
<protein>
    <recommendedName>
        <fullName evidence="4">BTB domain-containing protein</fullName>
    </recommendedName>
</protein>
<dbReference type="SUPFAM" id="SSF54695">
    <property type="entry name" value="POZ domain"/>
    <property type="match status" value="1"/>
</dbReference>
<evidence type="ECO:0000313" key="2">
    <source>
        <dbReference type="EMBL" id="OHF04409.1"/>
    </source>
</evidence>
<organism evidence="2 3">
    <name type="scientific">Colletotrichum orchidophilum</name>
    <dbReference type="NCBI Taxonomy" id="1209926"/>
    <lineage>
        <taxon>Eukaryota</taxon>
        <taxon>Fungi</taxon>
        <taxon>Dikarya</taxon>
        <taxon>Ascomycota</taxon>
        <taxon>Pezizomycotina</taxon>
        <taxon>Sordariomycetes</taxon>
        <taxon>Hypocreomycetidae</taxon>
        <taxon>Glomerellales</taxon>
        <taxon>Glomerellaceae</taxon>
        <taxon>Colletotrichum</taxon>
    </lineage>
</organism>
<evidence type="ECO:0000313" key="3">
    <source>
        <dbReference type="Proteomes" id="UP000176998"/>
    </source>
</evidence>
<dbReference type="AlphaFoldDB" id="A0A1G4BSM2"/>
<gene>
    <name evidence="2" type="ORF">CORC01_00261</name>
</gene>
<evidence type="ECO:0008006" key="4">
    <source>
        <dbReference type="Google" id="ProtNLM"/>
    </source>
</evidence>
<accession>A0A1G4BSM2</accession>
<evidence type="ECO:0000256" key="1">
    <source>
        <dbReference type="SAM" id="MobiDB-lite"/>
    </source>
</evidence>
<keyword evidence="3" id="KW-1185">Reference proteome</keyword>
<dbReference type="Proteomes" id="UP000176998">
    <property type="component" value="Unassembled WGS sequence"/>
</dbReference>
<dbReference type="RefSeq" id="XP_022481544.1">
    <property type="nucleotide sequence ID" value="XM_022611919.1"/>
</dbReference>
<reference evidence="2 3" key="1">
    <citation type="submission" date="2016-09" db="EMBL/GenBank/DDBJ databases">
        <authorList>
            <person name="Capua I."/>
            <person name="De Benedictis P."/>
            <person name="Joannis T."/>
            <person name="Lombin L.H."/>
            <person name="Cattoli G."/>
        </authorList>
    </citation>
    <scope>NUCLEOTIDE SEQUENCE [LARGE SCALE GENOMIC DNA]</scope>
    <source>
        <strain evidence="2 3">IMI 309357</strain>
    </source>
</reference>
<name>A0A1G4BSM2_9PEZI</name>